<feature type="transmembrane region" description="Helical" evidence="8">
    <location>
        <begin position="196"/>
        <end position="218"/>
    </location>
</feature>
<feature type="transmembrane region" description="Helical" evidence="8">
    <location>
        <begin position="345"/>
        <end position="366"/>
    </location>
</feature>
<dbReference type="Gene3D" id="1.20.1250.20">
    <property type="entry name" value="MFS general substrate transporter like domains"/>
    <property type="match status" value="1"/>
</dbReference>
<dbReference type="PANTHER" id="PTHR42718">
    <property type="entry name" value="MAJOR FACILITATOR SUPERFAMILY MULTIDRUG TRANSPORTER MFSC"/>
    <property type="match status" value="1"/>
</dbReference>
<dbReference type="InterPro" id="IPR036259">
    <property type="entry name" value="MFS_trans_sf"/>
</dbReference>
<feature type="transmembrane region" description="Helical" evidence="8">
    <location>
        <begin position="48"/>
        <end position="70"/>
    </location>
</feature>
<feature type="transmembrane region" description="Helical" evidence="8">
    <location>
        <begin position="77"/>
        <end position="96"/>
    </location>
</feature>
<evidence type="ECO:0000256" key="7">
    <source>
        <dbReference type="ARBA" id="ARBA00023251"/>
    </source>
</evidence>
<feature type="transmembrane region" description="Helical" evidence="8">
    <location>
        <begin position="439"/>
        <end position="462"/>
    </location>
</feature>
<protein>
    <submittedName>
        <fullName evidence="10">MFS transporter</fullName>
    </submittedName>
</protein>
<feature type="transmembrane region" description="Helical" evidence="8">
    <location>
        <begin position="238"/>
        <end position="259"/>
    </location>
</feature>
<feature type="transmembrane region" description="Helical" evidence="8">
    <location>
        <begin position="163"/>
        <end position="184"/>
    </location>
</feature>
<accession>A0ABV6VSN5</accession>
<organism evidence="10 11">
    <name type="scientific">Streptacidiphilus cavernicola</name>
    <dbReference type="NCBI Taxonomy" id="3342716"/>
    <lineage>
        <taxon>Bacteria</taxon>
        <taxon>Bacillati</taxon>
        <taxon>Actinomycetota</taxon>
        <taxon>Actinomycetes</taxon>
        <taxon>Kitasatosporales</taxon>
        <taxon>Streptomycetaceae</taxon>
        <taxon>Streptacidiphilus</taxon>
    </lineage>
</organism>
<feature type="transmembrane region" description="Helical" evidence="8">
    <location>
        <begin position="102"/>
        <end position="123"/>
    </location>
</feature>
<dbReference type="Pfam" id="PF07690">
    <property type="entry name" value="MFS_1"/>
    <property type="match status" value="1"/>
</dbReference>
<evidence type="ECO:0000313" key="10">
    <source>
        <dbReference type="EMBL" id="MFC1416601.1"/>
    </source>
</evidence>
<feature type="transmembrane region" description="Helical" evidence="8">
    <location>
        <begin position="135"/>
        <end position="157"/>
    </location>
</feature>
<proteinExistence type="predicted"/>
<evidence type="ECO:0000256" key="5">
    <source>
        <dbReference type="ARBA" id="ARBA00022989"/>
    </source>
</evidence>
<dbReference type="SUPFAM" id="SSF103473">
    <property type="entry name" value="MFS general substrate transporter"/>
    <property type="match status" value="1"/>
</dbReference>
<evidence type="ECO:0000259" key="9">
    <source>
        <dbReference type="PROSITE" id="PS50850"/>
    </source>
</evidence>
<comment type="caution">
    <text evidence="10">The sequence shown here is derived from an EMBL/GenBank/DDBJ whole genome shotgun (WGS) entry which is preliminary data.</text>
</comment>
<dbReference type="InterPro" id="IPR020846">
    <property type="entry name" value="MFS_dom"/>
</dbReference>
<keyword evidence="3" id="KW-1003">Cell membrane</keyword>
<feature type="transmembrane region" description="Helical" evidence="8">
    <location>
        <begin position="280"/>
        <end position="305"/>
    </location>
</feature>
<dbReference type="PROSITE" id="PS50850">
    <property type="entry name" value="MFS"/>
    <property type="match status" value="1"/>
</dbReference>
<keyword evidence="11" id="KW-1185">Reference proteome</keyword>
<evidence type="ECO:0000256" key="6">
    <source>
        <dbReference type="ARBA" id="ARBA00023136"/>
    </source>
</evidence>
<keyword evidence="7" id="KW-0046">Antibiotic resistance</keyword>
<evidence type="ECO:0000256" key="3">
    <source>
        <dbReference type="ARBA" id="ARBA00022475"/>
    </source>
</evidence>
<evidence type="ECO:0000313" key="11">
    <source>
        <dbReference type="Proteomes" id="UP001592531"/>
    </source>
</evidence>
<dbReference type="InterPro" id="IPR011701">
    <property type="entry name" value="MFS"/>
</dbReference>
<reference evidence="10 11" key="1">
    <citation type="submission" date="2024-09" db="EMBL/GenBank/DDBJ databases">
        <authorList>
            <person name="Lee S.D."/>
        </authorList>
    </citation>
    <scope>NUCLEOTIDE SEQUENCE [LARGE SCALE GENOMIC DNA]</scope>
    <source>
        <strain evidence="10 11">N8-3</strain>
    </source>
</reference>
<evidence type="ECO:0000256" key="1">
    <source>
        <dbReference type="ARBA" id="ARBA00004651"/>
    </source>
</evidence>
<dbReference type="PANTHER" id="PTHR42718:SF46">
    <property type="entry name" value="BLR6921 PROTEIN"/>
    <property type="match status" value="1"/>
</dbReference>
<feature type="domain" description="Major facilitator superfamily (MFS) profile" evidence="9">
    <location>
        <begin position="11"/>
        <end position="476"/>
    </location>
</feature>
<evidence type="ECO:0000256" key="2">
    <source>
        <dbReference type="ARBA" id="ARBA00022448"/>
    </source>
</evidence>
<evidence type="ECO:0000256" key="8">
    <source>
        <dbReference type="SAM" id="Phobius"/>
    </source>
</evidence>
<keyword evidence="5 8" id="KW-1133">Transmembrane helix</keyword>
<keyword evidence="2" id="KW-0813">Transport</keyword>
<name>A0ABV6VSN5_9ACTN</name>
<dbReference type="EMBL" id="JBHFAB010000004">
    <property type="protein sequence ID" value="MFC1416601.1"/>
    <property type="molecule type" value="Genomic_DNA"/>
</dbReference>
<dbReference type="Gene3D" id="1.20.1720.10">
    <property type="entry name" value="Multidrug resistance protein D"/>
    <property type="match status" value="1"/>
</dbReference>
<comment type="subcellular location">
    <subcellularLocation>
        <location evidence="1">Cell membrane</location>
        <topology evidence="1">Multi-pass membrane protein</topology>
    </subcellularLocation>
</comment>
<keyword evidence="6 8" id="KW-0472">Membrane</keyword>
<keyword evidence="4 8" id="KW-0812">Transmembrane</keyword>
<dbReference type="Proteomes" id="UP001592531">
    <property type="component" value="Unassembled WGS sequence"/>
</dbReference>
<gene>
    <name evidence="10" type="ORF">ACEZDE_08105</name>
</gene>
<sequence length="496" mass="50233">MTSITPRHRNTALLVAGCFFMEMLDGTIVSTAAPQIGASLRTSPTSVGLVVTAYLLTLAVLIPLSGWLTARYGVRRIFLGAIALFTVASLGCALAGNLGELVALRVVQGVGGAMMVPVGRLVVLSRTEKQDIPRVMAYVVWPALIAPVLAPLLGGVITTYLSWHWLFLVNLPLGAAALATAWRLIEDEPLPASAPLDWAGVLLTCAGLGGLTWAGHLVSADGSGAGGASGTGGGSGSAATAAIAAAVAAASLLALAAAVRHLLRTAYPLLNLRTLKVTTFRAAVGAGSLFWVTVSAIPFLLPLLFQTVFGWSPVKSGAMVLFVFVGNIGIKPATTYLLNRFGFRPLLLTASLGLAGSAVACAFFTAGTPLPVIALVATVSGAARSLGLTCYSVITFSDVPGDLMRDANTLSATQQQTAAGLGVVAATVALRIGDSATGLLPGAAPAAVAYGTAFCLLALLVLGATAGALRLRPGAGDAVRRVPGRAPAKRPGPVSG</sequence>
<feature type="transmembrane region" description="Helical" evidence="8">
    <location>
        <begin position="317"/>
        <end position="338"/>
    </location>
</feature>
<evidence type="ECO:0000256" key="4">
    <source>
        <dbReference type="ARBA" id="ARBA00022692"/>
    </source>
</evidence>
<dbReference type="RefSeq" id="WP_380533945.1">
    <property type="nucleotide sequence ID" value="NZ_JBHFAB010000004.1"/>
</dbReference>